<accession>A0A2S0UHP0</accession>
<proteinExistence type="predicted"/>
<organism evidence="1 2">
    <name type="scientific">Paragemmobacter aquarius</name>
    <dbReference type="NCBI Taxonomy" id="2169400"/>
    <lineage>
        <taxon>Bacteria</taxon>
        <taxon>Pseudomonadati</taxon>
        <taxon>Pseudomonadota</taxon>
        <taxon>Alphaproteobacteria</taxon>
        <taxon>Rhodobacterales</taxon>
        <taxon>Paracoccaceae</taxon>
        <taxon>Paragemmobacter</taxon>
    </lineage>
</organism>
<gene>
    <name evidence="1" type="ORF">HYN69_01330</name>
</gene>
<keyword evidence="2" id="KW-1185">Reference proteome</keyword>
<sequence length="93" mass="9239">MLALLGDARLADPVGAEDTVDYGPPLGALRLDYVLPAAGLTVAGAKAGAGAVAVAGAGVLRPDGLAEGLAAALRLSSRHWPVWVDLVLPSGRS</sequence>
<evidence type="ECO:0000313" key="2">
    <source>
        <dbReference type="Proteomes" id="UP000244496"/>
    </source>
</evidence>
<dbReference type="AlphaFoldDB" id="A0A2S0UHP0"/>
<dbReference type="KEGG" id="geh:HYN69_01330"/>
<dbReference type="Proteomes" id="UP000244496">
    <property type="component" value="Chromosome"/>
</dbReference>
<evidence type="ECO:0000313" key="1">
    <source>
        <dbReference type="EMBL" id="AWB47326.1"/>
    </source>
</evidence>
<reference evidence="1 2" key="1">
    <citation type="submission" date="2018-04" db="EMBL/GenBank/DDBJ databases">
        <title>Genome sequencing of Gemmobacter.</title>
        <authorList>
            <person name="Yi H."/>
            <person name="Baek M.-G."/>
        </authorList>
    </citation>
    <scope>NUCLEOTIDE SEQUENCE [LARGE SCALE GENOMIC DNA]</scope>
    <source>
        <strain evidence="1 2">HYN0069</strain>
    </source>
</reference>
<dbReference type="EMBL" id="CP028918">
    <property type="protein sequence ID" value="AWB47326.1"/>
    <property type="molecule type" value="Genomic_DNA"/>
</dbReference>
<protein>
    <submittedName>
        <fullName evidence="1">Uncharacterized protein</fullName>
    </submittedName>
</protein>
<name>A0A2S0UHP0_9RHOB</name>